<organism evidence="1 2">
    <name type="scientific">Hypsibius exemplaris</name>
    <name type="common">Freshwater tardigrade</name>
    <dbReference type="NCBI Taxonomy" id="2072580"/>
    <lineage>
        <taxon>Eukaryota</taxon>
        <taxon>Metazoa</taxon>
        <taxon>Ecdysozoa</taxon>
        <taxon>Tardigrada</taxon>
        <taxon>Eutardigrada</taxon>
        <taxon>Parachela</taxon>
        <taxon>Hypsibioidea</taxon>
        <taxon>Hypsibiidae</taxon>
        <taxon>Hypsibius</taxon>
    </lineage>
</organism>
<dbReference type="AlphaFoldDB" id="A0A9X6ND14"/>
<proteinExistence type="predicted"/>
<dbReference type="EMBL" id="MTYJ01000240">
    <property type="protein sequence ID" value="OWA51812.1"/>
    <property type="molecule type" value="Genomic_DNA"/>
</dbReference>
<keyword evidence="2" id="KW-1185">Reference proteome</keyword>
<dbReference type="Proteomes" id="UP000192578">
    <property type="component" value="Unassembled WGS sequence"/>
</dbReference>
<evidence type="ECO:0000313" key="1">
    <source>
        <dbReference type="EMBL" id="OWA51812.1"/>
    </source>
</evidence>
<sequence length="91" mass="10236">MIRRSVAVLRSFPVPASNRFIKSQDTLEHLAFLPAGISSPKQWIAAAAANENAHYRLIGSPKTTTKKRFSMSFKKTTWQKRLVTTANCRTT</sequence>
<accession>A0A9X6ND14</accession>
<evidence type="ECO:0000313" key="2">
    <source>
        <dbReference type="Proteomes" id="UP000192578"/>
    </source>
</evidence>
<comment type="caution">
    <text evidence="1">The sequence shown here is derived from an EMBL/GenBank/DDBJ whole genome shotgun (WGS) entry which is preliminary data.</text>
</comment>
<protein>
    <submittedName>
        <fullName evidence="1">Uncharacterized protein</fullName>
    </submittedName>
</protein>
<name>A0A9X6ND14_HYPEX</name>
<reference evidence="2" key="1">
    <citation type="submission" date="2017-01" db="EMBL/GenBank/DDBJ databases">
        <title>Comparative genomics of anhydrobiosis in the tardigrade Hypsibius dujardini.</title>
        <authorList>
            <person name="Yoshida Y."/>
            <person name="Koutsovoulos G."/>
            <person name="Laetsch D."/>
            <person name="Stevens L."/>
            <person name="Kumar S."/>
            <person name="Horikawa D."/>
            <person name="Ishino K."/>
            <person name="Komine S."/>
            <person name="Tomita M."/>
            <person name="Blaxter M."/>
            <person name="Arakawa K."/>
        </authorList>
    </citation>
    <scope>NUCLEOTIDE SEQUENCE [LARGE SCALE GENOMIC DNA]</scope>
    <source>
        <strain evidence="2">Z151</strain>
    </source>
</reference>
<gene>
    <name evidence="1" type="ORF">BV898_16276</name>
</gene>